<comment type="caution">
    <text evidence="13">The sequence shown here is derived from an EMBL/GenBank/DDBJ whole genome shotgun (WGS) entry which is preliminary data.</text>
</comment>
<dbReference type="InterPro" id="IPR004013">
    <property type="entry name" value="PHP_dom"/>
</dbReference>
<dbReference type="Pfam" id="PF01336">
    <property type="entry name" value="tRNA_anti-codon"/>
    <property type="match status" value="1"/>
</dbReference>
<dbReference type="InterPro" id="IPR011708">
    <property type="entry name" value="DNA_pol3_alpha_NTPase_dom"/>
</dbReference>
<keyword evidence="7" id="KW-0235">DNA replication</keyword>
<keyword evidence="8" id="KW-0239">DNA-directed DNA polymerase</keyword>
<dbReference type="PANTHER" id="PTHR32294:SF0">
    <property type="entry name" value="DNA POLYMERASE III SUBUNIT ALPHA"/>
    <property type="match status" value="1"/>
</dbReference>
<dbReference type="Gene3D" id="3.20.20.140">
    <property type="entry name" value="Metal-dependent hydrolases"/>
    <property type="match status" value="1"/>
</dbReference>
<dbReference type="NCBIfam" id="TIGR00594">
    <property type="entry name" value="polc"/>
    <property type="match status" value="1"/>
</dbReference>
<keyword evidence="6" id="KW-0548">Nucleotidyltransferase</keyword>
<dbReference type="Pfam" id="PF14579">
    <property type="entry name" value="HHH_6"/>
    <property type="match status" value="1"/>
</dbReference>
<dbReference type="InterPro" id="IPR004365">
    <property type="entry name" value="NA-bd_OB_tRNA"/>
</dbReference>
<evidence type="ECO:0000256" key="9">
    <source>
        <dbReference type="ARBA" id="ARBA00025611"/>
    </source>
</evidence>
<dbReference type="InterPro" id="IPR029460">
    <property type="entry name" value="DNAPol_HHH"/>
</dbReference>
<dbReference type="PANTHER" id="PTHR32294">
    <property type="entry name" value="DNA POLYMERASE III SUBUNIT ALPHA"/>
    <property type="match status" value="1"/>
</dbReference>
<comment type="similarity">
    <text evidence="2">Belongs to the DNA polymerase type-C family. DnaE subfamily.</text>
</comment>
<dbReference type="Gene3D" id="1.10.10.1600">
    <property type="entry name" value="Bacterial DNA polymerase III alpha subunit, thumb domain"/>
    <property type="match status" value="1"/>
</dbReference>
<comment type="catalytic activity">
    <reaction evidence="11">
        <text>DNA(n) + a 2'-deoxyribonucleoside 5'-triphosphate = DNA(n+1) + diphosphate</text>
        <dbReference type="Rhea" id="RHEA:22508"/>
        <dbReference type="Rhea" id="RHEA-COMP:17339"/>
        <dbReference type="Rhea" id="RHEA-COMP:17340"/>
        <dbReference type="ChEBI" id="CHEBI:33019"/>
        <dbReference type="ChEBI" id="CHEBI:61560"/>
        <dbReference type="ChEBI" id="CHEBI:173112"/>
        <dbReference type="EC" id="2.7.7.7"/>
    </reaction>
</comment>
<evidence type="ECO:0000259" key="12">
    <source>
        <dbReference type="SMART" id="SM00481"/>
    </source>
</evidence>
<evidence type="ECO:0000313" key="13">
    <source>
        <dbReference type="EMBL" id="KRL92474.1"/>
    </source>
</evidence>
<dbReference type="SUPFAM" id="SSF89550">
    <property type="entry name" value="PHP domain-like"/>
    <property type="match status" value="1"/>
</dbReference>
<feature type="domain" description="Polymerase/histidinol phosphatase N-terminal" evidence="12">
    <location>
        <begin position="2"/>
        <end position="69"/>
    </location>
</feature>
<name>A0A0R1ULS8_9LACO</name>
<evidence type="ECO:0000256" key="11">
    <source>
        <dbReference type="ARBA" id="ARBA00049244"/>
    </source>
</evidence>
<dbReference type="GO" id="GO:0008408">
    <property type="term" value="F:3'-5' exonuclease activity"/>
    <property type="evidence" value="ECO:0007669"/>
    <property type="project" value="InterPro"/>
</dbReference>
<dbReference type="GO" id="GO:0006260">
    <property type="term" value="P:DNA replication"/>
    <property type="evidence" value="ECO:0007669"/>
    <property type="project" value="UniProtKB-KW"/>
</dbReference>
<evidence type="ECO:0000256" key="3">
    <source>
        <dbReference type="ARBA" id="ARBA00012417"/>
    </source>
</evidence>
<protein>
    <recommendedName>
        <fullName evidence="4">DNA polymerase III subunit alpha</fullName>
        <ecNumber evidence="3">2.7.7.7</ecNumber>
    </recommendedName>
</protein>
<dbReference type="InterPro" id="IPR041931">
    <property type="entry name" value="DNA_pol3_alpha_thumb_dom"/>
</dbReference>
<dbReference type="InterPro" id="IPR016195">
    <property type="entry name" value="Pol/histidinol_Pase-like"/>
</dbReference>
<evidence type="ECO:0000256" key="4">
    <source>
        <dbReference type="ARBA" id="ARBA00019114"/>
    </source>
</evidence>
<dbReference type="Pfam" id="PF02811">
    <property type="entry name" value="PHP"/>
    <property type="match status" value="1"/>
</dbReference>
<proteinExistence type="inferred from homology"/>
<dbReference type="InterPro" id="IPR003141">
    <property type="entry name" value="Pol/His_phosphatase_N"/>
</dbReference>
<comment type="subunit">
    <text evidence="10">DNA polymerase III contains a core (composed of alpha, epsilon and theta chains) that associates with a tau subunit. This core dimerizes to form the POLIII' complex. PolIII' associates with the gamma complex (composed of gamma, delta, delta', psi and chi chains) and with the beta chain to form the complete DNA polymerase III complex.</text>
</comment>
<reference evidence="13 14" key="1">
    <citation type="journal article" date="2015" name="Genome Announc.">
        <title>Expanding the biotechnology potential of lactobacilli through comparative genomics of 213 strains and associated genera.</title>
        <authorList>
            <person name="Sun Z."/>
            <person name="Harris H.M."/>
            <person name="McCann A."/>
            <person name="Guo C."/>
            <person name="Argimon S."/>
            <person name="Zhang W."/>
            <person name="Yang X."/>
            <person name="Jeffery I.B."/>
            <person name="Cooney J.C."/>
            <person name="Kagawa T.F."/>
            <person name="Liu W."/>
            <person name="Song Y."/>
            <person name="Salvetti E."/>
            <person name="Wrobel A."/>
            <person name="Rasinkangas P."/>
            <person name="Parkhill J."/>
            <person name="Rea M.C."/>
            <person name="O'Sullivan O."/>
            <person name="Ritari J."/>
            <person name="Douillard F.P."/>
            <person name="Paul Ross R."/>
            <person name="Yang R."/>
            <person name="Briner A.E."/>
            <person name="Felis G.E."/>
            <person name="de Vos W.M."/>
            <person name="Barrangou R."/>
            <person name="Klaenhammer T.R."/>
            <person name="Caufield P.W."/>
            <person name="Cui Y."/>
            <person name="Zhang H."/>
            <person name="O'Toole P.W."/>
        </authorList>
    </citation>
    <scope>NUCLEOTIDE SEQUENCE [LARGE SCALE GENOMIC DNA]</scope>
    <source>
        <strain evidence="13 14">DSM 15946</strain>
    </source>
</reference>
<dbReference type="Proteomes" id="UP000050816">
    <property type="component" value="Unassembled WGS sequence"/>
</dbReference>
<evidence type="ECO:0000256" key="7">
    <source>
        <dbReference type="ARBA" id="ARBA00022705"/>
    </source>
</evidence>
<dbReference type="RefSeq" id="WP_056953322.1">
    <property type="nucleotide sequence ID" value="NZ_AZFK01000004.1"/>
</dbReference>
<dbReference type="GO" id="GO:0005737">
    <property type="term" value="C:cytoplasm"/>
    <property type="evidence" value="ECO:0007669"/>
    <property type="project" value="UniProtKB-SubCell"/>
</dbReference>
<dbReference type="GO" id="GO:0003676">
    <property type="term" value="F:nucleic acid binding"/>
    <property type="evidence" value="ECO:0007669"/>
    <property type="project" value="InterPro"/>
</dbReference>
<evidence type="ECO:0000313" key="14">
    <source>
        <dbReference type="Proteomes" id="UP000050816"/>
    </source>
</evidence>
<dbReference type="CDD" id="cd07431">
    <property type="entry name" value="PHP_PolIIIA"/>
    <property type="match status" value="1"/>
</dbReference>
<evidence type="ECO:0000256" key="1">
    <source>
        <dbReference type="ARBA" id="ARBA00004496"/>
    </source>
</evidence>
<evidence type="ECO:0000256" key="5">
    <source>
        <dbReference type="ARBA" id="ARBA00022679"/>
    </source>
</evidence>
<dbReference type="Gene3D" id="2.40.50.140">
    <property type="entry name" value="Nucleic acid-binding proteins"/>
    <property type="match status" value="1"/>
</dbReference>
<dbReference type="EC" id="2.7.7.7" evidence="3"/>
<evidence type="ECO:0000256" key="6">
    <source>
        <dbReference type="ARBA" id="ARBA00022695"/>
    </source>
</evidence>
<dbReference type="GO" id="GO:0003887">
    <property type="term" value="F:DNA-directed DNA polymerase activity"/>
    <property type="evidence" value="ECO:0007669"/>
    <property type="project" value="UniProtKB-KW"/>
</dbReference>
<dbReference type="Gene3D" id="1.10.150.870">
    <property type="match status" value="1"/>
</dbReference>
<dbReference type="PATRIC" id="fig|1423760.3.peg.2010"/>
<dbReference type="AlphaFoldDB" id="A0A0R1ULS8"/>
<evidence type="ECO:0000256" key="10">
    <source>
        <dbReference type="ARBA" id="ARBA00026073"/>
    </source>
</evidence>
<dbReference type="EMBL" id="AZFK01000004">
    <property type="protein sequence ID" value="KRL92474.1"/>
    <property type="molecule type" value="Genomic_DNA"/>
</dbReference>
<evidence type="ECO:0000256" key="8">
    <source>
        <dbReference type="ARBA" id="ARBA00022932"/>
    </source>
</evidence>
<comment type="subcellular location">
    <subcellularLocation>
        <location evidence="1">Cytoplasm</location>
    </subcellularLocation>
</comment>
<sequence length="1098" mass="121218">MVPINVTSAYSLLESTIQPAELVKAAQQQGYSAVALTDRNVMYGAIEFYHAAKAAGVTPLLGVQFQLAGLELTAYARGNQGYQQLIKLSTRLATNQALTVTEFLTEVDQLAVVIAPATILQALQQPELAAALEQLIEQPAQMRFAGITLTLDQVQRTALVNWATKHQVALIAFDPVEYLAPTDYFATQVLRAIKSGHRIKEPLRLVNQTGEHFLKPAQAWARAYQTVGLAQAAANTEQLAAACQVEITFQSPVLPTFKVPAGQSQADYLRQLCEAGLQARGLTAATYQARLDHELTQIHNLGFDDYFLIVWDVMHFAHEHQITTGPGRGSAAGSLVAYALAITDVDPLRYHLLFERFLNPERAQMPDIDLDLPDNRRQEVLDYLHQRYGHQRIAQIITFGTLAAKQAIKDVARVFMLPAYLVSELNTILANIQVRTKLTIDEALRKSQALVNLMNDQPQIALLIKVAKQLEGLPRHDSIHAAGVVLSQAPLAELVPLQGGQDGELLVTQYAKETVEAVGLLKMDFLGLRNLSIMDKALCLIHHHQPQFNLKKVDLNDPATLHLFAAGDTDGIFQFESRGIRQVLTKLAPDQFEELVAVNALYRPGPLDNITHFIARKQGHENYQLPDASLAAILGPTYGILVYQEQVMQVAAVMAGFSLGQADLLRRAMSKKKQATMDAMRSRFLTGAKEKGYAPQLAQQVFDYIDQFANYGFNRSHAVAYSKMAFEMAYLKVHFPNEFFVALLSIEPNIAKQHQHFANAQQHGVRIVGPRINVSQADFSLARGEIIVGFSAVKGLRADFIQAILAARQTGPFQDIYDFLARLAPRWHKAALLEPLFAVGAFDGLGYNRAELLVGLPGLLAGSEFTFQDPSLQPLIERRPELPLGERLAKESEYLGVYLSGHPASQYQALRQRLGGELVADLGPNQKVTLVVLLTRIRVVNTKKTHQQMAFVTASDESGSINLTVFARQFAQYEKLLSRPNQVVVVAGQVELRNDELEVIVNQLQPANQLQTGTAPQLADRRWVLRLLPEVAERGRQQIKAILRAHPGNCPVVIYEEQTNQARQLTVGAAADEATRAAFNAALGSANVVLQLVPPLKK</sequence>
<evidence type="ECO:0000256" key="2">
    <source>
        <dbReference type="ARBA" id="ARBA00009496"/>
    </source>
</evidence>
<dbReference type="InterPro" id="IPR040982">
    <property type="entry name" value="DNA_pol3_finger"/>
</dbReference>
<dbReference type="Pfam" id="PF17657">
    <property type="entry name" value="DNA_pol3_finger"/>
    <property type="match status" value="1"/>
</dbReference>
<comment type="function">
    <text evidence="9">DNA polymerase III is a complex, multichain enzyme responsible for most of the replicative synthesis in bacteria. This DNA polymerase also exhibits 3' to 5' exonuclease activity. The alpha chain is the DNA polymerase.</text>
</comment>
<gene>
    <name evidence="13" type="ORF">FC43_GL001921</name>
</gene>
<accession>A0A0R1ULS8</accession>
<dbReference type="Pfam" id="PF07733">
    <property type="entry name" value="DNA_pol3_alpha"/>
    <property type="match status" value="1"/>
</dbReference>
<dbReference type="InterPro" id="IPR004805">
    <property type="entry name" value="DnaE2/DnaE/PolC"/>
</dbReference>
<dbReference type="SMART" id="SM00481">
    <property type="entry name" value="POLIIIAc"/>
    <property type="match status" value="1"/>
</dbReference>
<dbReference type="InterPro" id="IPR012340">
    <property type="entry name" value="NA-bd_OB-fold"/>
</dbReference>
<dbReference type="CDD" id="cd04485">
    <property type="entry name" value="DnaE_OBF"/>
    <property type="match status" value="1"/>
</dbReference>
<organism evidence="13 14">
    <name type="scientific">Limosilactobacillus ingluviei DSM 15946</name>
    <dbReference type="NCBI Taxonomy" id="1423760"/>
    <lineage>
        <taxon>Bacteria</taxon>
        <taxon>Bacillati</taxon>
        <taxon>Bacillota</taxon>
        <taxon>Bacilli</taxon>
        <taxon>Lactobacillales</taxon>
        <taxon>Lactobacillaceae</taxon>
        <taxon>Limosilactobacillus</taxon>
    </lineage>
</organism>
<keyword evidence="5" id="KW-0808">Transferase</keyword>